<dbReference type="InterPro" id="IPR036291">
    <property type="entry name" value="NAD(P)-bd_dom_sf"/>
</dbReference>
<feature type="domain" description="3-hydroxyisobutyrate dehydrogenase-like NAD-binding" evidence="2">
    <location>
        <begin position="331"/>
        <end position="378"/>
    </location>
</feature>
<protein>
    <recommendedName>
        <fullName evidence="5">3-hydroxyisobutyrate dehydrogenase</fullName>
    </recommendedName>
</protein>
<dbReference type="Pfam" id="PF14833">
    <property type="entry name" value="NAD_binding_11"/>
    <property type="match status" value="2"/>
</dbReference>
<evidence type="ECO:0008006" key="5">
    <source>
        <dbReference type="Google" id="ProtNLM"/>
    </source>
</evidence>
<accession>A0A8H3JAG2</accession>
<keyword evidence="4" id="KW-1185">Reference proteome</keyword>
<evidence type="ECO:0000259" key="2">
    <source>
        <dbReference type="Pfam" id="PF14833"/>
    </source>
</evidence>
<dbReference type="EMBL" id="CAJPDR010001244">
    <property type="protein sequence ID" value="CAF9943762.1"/>
    <property type="molecule type" value="Genomic_DNA"/>
</dbReference>
<dbReference type="SUPFAM" id="SSF48179">
    <property type="entry name" value="6-phosphogluconate dehydrogenase C-terminal domain-like"/>
    <property type="match status" value="2"/>
</dbReference>
<dbReference type="GO" id="GO:0051287">
    <property type="term" value="F:NAD binding"/>
    <property type="evidence" value="ECO:0007669"/>
    <property type="project" value="InterPro"/>
</dbReference>
<organism evidence="3 4">
    <name type="scientific">Alectoria fallacina</name>
    <dbReference type="NCBI Taxonomy" id="1903189"/>
    <lineage>
        <taxon>Eukaryota</taxon>
        <taxon>Fungi</taxon>
        <taxon>Dikarya</taxon>
        <taxon>Ascomycota</taxon>
        <taxon>Pezizomycotina</taxon>
        <taxon>Lecanoromycetes</taxon>
        <taxon>OSLEUM clade</taxon>
        <taxon>Lecanoromycetidae</taxon>
        <taxon>Lecanorales</taxon>
        <taxon>Lecanorineae</taxon>
        <taxon>Parmeliaceae</taxon>
        <taxon>Alectoria</taxon>
    </lineage>
</organism>
<reference evidence="3" key="1">
    <citation type="submission" date="2021-03" db="EMBL/GenBank/DDBJ databases">
        <authorList>
            <person name="Tagirdzhanova G."/>
        </authorList>
    </citation>
    <scope>NUCLEOTIDE SEQUENCE</scope>
</reference>
<proteinExistence type="predicted"/>
<dbReference type="PANTHER" id="PTHR43060:SF17">
    <property type="entry name" value="L-THREONATE DEHYDROGENASE"/>
    <property type="match status" value="1"/>
</dbReference>
<dbReference type="Gene3D" id="1.10.1040.10">
    <property type="entry name" value="N-(1-d-carboxylethyl)-l-norvaline Dehydrogenase, domain 2"/>
    <property type="match status" value="2"/>
</dbReference>
<dbReference type="Gene3D" id="3.40.50.720">
    <property type="entry name" value="NAD(P)-binding Rossmann-like Domain"/>
    <property type="match status" value="1"/>
</dbReference>
<dbReference type="SUPFAM" id="SSF51735">
    <property type="entry name" value="NAD(P)-binding Rossmann-fold domains"/>
    <property type="match status" value="1"/>
</dbReference>
<name>A0A8H3JAG2_9LECA</name>
<dbReference type="AlphaFoldDB" id="A0A8H3JAG2"/>
<dbReference type="OrthoDB" id="48988at2759"/>
<dbReference type="InterPro" id="IPR006115">
    <property type="entry name" value="6PGDH_NADP-bd"/>
</dbReference>
<dbReference type="PANTHER" id="PTHR43060">
    <property type="entry name" value="3-HYDROXYISOBUTYRATE DEHYDROGENASE-LIKE 1, MITOCHONDRIAL-RELATED"/>
    <property type="match status" value="1"/>
</dbReference>
<evidence type="ECO:0000313" key="4">
    <source>
        <dbReference type="Proteomes" id="UP000664203"/>
    </source>
</evidence>
<dbReference type="GO" id="GO:0050661">
    <property type="term" value="F:NADP binding"/>
    <property type="evidence" value="ECO:0007669"/>
    <property type="project" value="InterPro"/>
</dbReference>
<evidence type="ECO:0000259" key="1">
    <source>
        <dbReference type="Pfam" id="PF03446"/>
    </source>
</evidence>
<dbReference type="Pfam" id="PF03446">
    <property type="entry name" value="NAD_binding_2"/>
    <property type="match status" value="1"/>
</dbReference>
<comment type="caution">
    <text evidence="3">The sequence shown here is derived from an EMBL/GenBank/DDBJ whole genome shotgun (WGS) entry which is preliminary data.</text>
</comment>
<gene>
    <name evidence="3" type="ORF">ALECFALPRED_001205</name>
</gene>
<feature type="domain" description="3-hydroxyisobutyrate dehydrogenase-like NAD-binding" evidence="2">
    <location>
        <begin position="179"/>
        <end position="299"/>
    </location>
</feature>
<feature type="non-terminal residue" evidence="3">
    <location>
        <position position="400"/>
    </location>
</feature>
<dbReference type="InterPro" id="IPR029154">
    <property type="entry name" value="HIBADH-like_NADP-bd"/>
</dbReference>
<evidence type="ECO:0000313" key="3">
    <source>
        <dbReference type="EMBL" id="CAF9943762.1"/>
    </source>
</evidence>
<dbReference type="Proteomes" id="UP000664203">
    <property type="component" value="Unassembled WGS sequence"/>
</dbReference>
<sequence>MSNPNPALLFAGLGAMGYGMASHLLRARFPVIGYDVYEPSMLKLVSEEGGGSANTPREAAKDVEVMLVMVANHVQATPLLFDEDTGAVGSLRKGATVMICSTVAPAYIVEIERRLDEVGRADVKLIDAPVSGGAVRAANGTLSIFSSGSDEALLAPHVQDILSCLSDKGKLYHVAGGLGGGSNAKLIHQIFAGVNIAMASEAMGLAARAGLDTRVAFEELSEGEGWSWMFANRVPHILDPAMGRYSAITIIAKDVGIITETAREEGFALPLLAVAEQLYMSAVSAGWGAEDDCVVVRLYLLGKPGLVVERAGNKASESSGPASMISVDEIKDLMVGVHLATMSEAMAFCEKLGIDADLMYDIVANAAGASRVFEKYFRGMREKGWGLKGVEGVEGIRDRL</sequence>
<dbReference type="InterPro" id="IPR008927">
    <property type="entry name" value="6-PGluconate_DH-like_C_sf"/>
</dbReference>
<dbReference type="InterPro" id="IPR013328">
    <property type="entry name" value="6PGD_dom2"/>
</dbReference>
<feature type="domain" description="6-phosphogluconate dehydrogenase NADP-binding" evidence="1">
    <location>
        <begin position="10"/>
        <end position="167"/>
    </location>
</feature>